<accession>A0A9X4NNJ5</accession>
<name>A0A9X4NNJ5_9BURK</name>
<dbReference type="InterPro" id="IPR011250">
    <property type="entry name" value="OMP/PagP_B-barrel"/>
</dbReference>
<evidence type="ECO:0000259" key="3">
    <source>
        <dbReference type="Pfam" id="PF13505"/>
    </source>
</evidence>
<dbReference type="GO" id="GO:0009279">
    <property type="term" value="C:cell outer membrane"/>
    <property type="evidence" value="ECO:0007669"/>
    <property type="project" value="UniProtKB-SubCell"/>
</dbReference>
<evidence type="ECO:0000256" key="2">
    <source>
        <dbReference type="ARBA" id="ARBA00022729"/>
    </source>
</evidence>
<proteinExistence type="predicted"/>
<evidence type="ECO:0000313" key="5">
    <source>
        <dbReference type="Proteomes" id="UP001152876"/>
    </source>
</evidence>
<comment type="caution">
    <text evidence="4">The sequence shown here is derived from an EMBL/GenBank/DDBJ whole genome shotgun (WGS) entry which is preliminary data.</text>
</comment>
<sequence>MNSVLLASGLLVTSIGHAGMVNDSHGNVGYDTAAECDAAVQSGQARFYQPSTTMPALKRKGEATVRTARLSDLGPQYKLGACDLGVGRQNGRNGVAKALRGKYIPYSPDMPINLYADKAGVAVRASMARCDNRFSDVMPRAVPVPAPAPVAAPVAATPAPAPAPEPVAAAPVAAPVEAAPPPARMSPYVFGTVGSVHDSVIHHEIDPLHSVGASASETGVQLGAGLQFNELLGAEVFYQGGKSLEYPAANGYVNALSTRVFGARVTVGTNVTDDLRLFAKAGVANVKHSSSKGTHWTQVPGASHSDSQTRPLIGFGATYGLTENLSVRFDADHVFKRRKNNAGWGNLDYFGVGLQYNF</sequence>
<evidence type="ECO:0000313" key="4">
    <source>
        <dbReference type="EMBL" id="MDG5973709.1"/>
    </source>
</evidence>
<keyword evidence="2" id="KW-0732">Signal</keyword>
<dbReference type="InterPro" id="IPR027385">
    <property type="entry name" value="Beta-barrel_OMP"/>
</dbReference>
<organism evidence="4 5">
    <name type="scientific">Hydrogenophaga taeniospiralis CCUG 15921</name>
    <dbReference type="NCBI Taxonomy" id="1281780"/>
    <lineage>
        <taxon>Bacteria</taxon>
        <taxon>Pseudomonadati</taxon>
        <taxon>Pseudomonadota</taxon>
        <taxon>Betaproteobacteria</taxon>
        <taxon>Burkholderiales</taxon>
        <taxon>Comamonadaceae</taxon>
        <taxon>Hydrogenophaga</taxon>
    </lineage>
</organism>
<dbReference type="Pfam" id="PF13505">
    <property type="entry name" value="OMP_b-brl"/>
    <property type="match status" value="1"/>
</dbReference>
<comment type="subcellular location">
    <subcellularLocation>
        <location evidence="1">Cell outer membrane</location>
    </subcellularLocation>
</comment>
<dbReference type="Gene3D" id="2.40.160.20">
    <property type="match status" value="1"/>
</dbReference>
<reference evidence="4" key="1">
    <citation type="submission" date="2013-01" db="EMBL/GenBank/DDBJ databases">
        <title>Genome draft of Hydrogenophaga taeniospiralis 2K1.</title>
        <authorList>
            <person name="Gomila M."/>
            <person name="Lalucat J."/>
        </authorList>
    </citation>
    <scope>NUCLEOTIDE SEQUENCE</scope>
    <source>
        <strain evidence="4">CCUG 15921</strain>
    </source>
</reference>
<feature type="domain" description="Outer membrane protein beta-barrel" evidence="3">
    <location>
        <begin position="174"/>
        <end position="358"/>
    </location>
</feature>
<dbReference type="SUPFAM" id="SSF56925">
    <property type="entry name" value="OMPA-like"/>
    <property type="match status" value="1"/>
</dbReference>
<gene>
    <name evidence="4" type="ORF">H010_00510</name>
</gene>
<dbReference type="Proteomes" id="UP001152876">
    <property type="component" value="Unassembled WGS sequence"/>
</dbReference>
<protein>
    <recommendedName>
        <fullName evidence="3">Outer membrane protein beta-barrel domain-containing protein</fullName>
    </recommendedName>
</protein>
<dbReference type="EMBL" id="AOGK01000001">
    <property type="protein sequence ID" value="MDG5973709.1"/>
    <property type="molecule type" value="Genomic_DNA"/>
</dbReference>
<evidence type="ECO:0000256" key="1">
    <source>
        <dbReference type="ARBA" id="ARBA00004442"/>
    </source>
</evidence>
<dbReference type="AlphaFoldDB" id="A0A9X4NNJ5"/>
<keyword evidence="5" id="KW-1185">Reference proteome</keyword>